<comment type="similarity">
    <text evidence="1">Belongs to the glycosyl hydrolase 38 family.</text>
</comment>
<dbReference type="Pfam" id="PF07748">
    <property type="entry name" value="Glyco_hydro_38C"/>
    <property type="match status" value="1"/>
</dbReference>
<dbReference type="Gene3D" id="3.20.110.10">
    <property type="entry name" value="Glycoside hydrolase 38, N terminal domain"/>
    <property type="match status" value="1"/>
</dbReference>
<dbReference type="Pfam" id="PF17677">
    <property type="entry name" value="Glyco_hydro38C2"/>
    <property type="match status" value="1"/>
</dbReference>
<keyword evidence="7" id="KW-1185">Reference proteome</keyword>
<evidence type="ECO:0000256" key="3">
    <source>
        <dbReference type="ARBA" id="ARBA00022801"/>
    </source>
</evidence>
<dbReference type="SUPFAM" id="SSF88688">
    <property type="entry name" value="Families 57/38 glycoside transferase middle domain"/>
    <property type="match status" value="1"/>
</dbReference>
<name>A0ABU9DUV6_9BACL</name>
<dbReference type="PANTHER" id="PTHR46017:SF2">
    <property type="entry name" value="MANNOSYLGLYCERATE HYDROLASE"/>
    <property type="match status" value="1"/>
</dbReference>
<dbReference type="InterPro" id="IPR011013">
    <property type="entry name" value="Gal_mutarotase_sf_dom"/>
</dbReference>
<dbReference type="InterPro" id="IPR011330">
    <property type="entry name" value="Glyco_hydro/deAcase_b/a-brl"/>
</dbReference>
<dbReference type="InterPro" id="IPR011682">
    <property type="entry name" value="Glyco_hydro_38_C"/>
</dbReference>
<comment type="caution">
    <text evidence="6">The sequence shown here is derived from an EMBL/GenBank/DDBJ whole genome shotgun (WGS) entry which is preliminary data.</text>
</comment>
<evidence type="ECO:0000256" key="2">
    <source>
        <dbReference type="ARBA" id="ARBA00022723"/>
    </source>
</evidence>
<evidence type="ECO:0000313" key="7">
    <source>
        <dbReference type="Proteomes" id="UP001469365"/>
    </source>
</evidence>
<dbReference type="InterPro" id="IPR041147">
    <property type="entry name" value="GH38_C"/>
</dbReference>
<reference evidence="6 7" key="1">
    <citation type="submission" date="2024-04" db="EMBL/GenBank/DDBJ databases">
        <title>draft genome sequnece of Paenibacillus filicis.</title>
        <authorList>
            <person name="Kim D.-U."/>
        </authorList>
    </citation>
    <scope>NUCLEOTIDE SEQUENCE [LARGE SCALE GENOMIC DNA]</scope>
    <source>
        <strain evidence="6 7">KACC14197</strain>
    </source>
</reference>
<evidence type="ECO:0000313" key="6">
    <source>
        <dbReference type="EMBL" id="MEK8131865.1"/>
    </source>
</evidence>
<evidence type="ECO:0000256" key="4">
    <source>
        <dbReference type="ARBA" id="ARBA00023295"/>
    </source>
</evidence>
<keyword evidence="3 6" id="KW-0378">Hydrolase</keyword>
<keyword evidence="2" id="KW-0479">Metal-binding</keyword>
<dbReference type="GO" id="GO:0016787">
    <property type="term" value="F:hydrolase activity"/>
    <property type="evidence" value="ECO:0007669"/>
    <property type="project" value="UniProtKB-KW"/>
</dbReference>
<gene>
    <name evidence="6" type="ORF">WMW72_28550</name>
</gene>
<dbReference type="InterPro" id="IPR037094">
    <property type="entry name" value="Glyco_hydro_38_cen_sf"/>
</dbReference>
<dbReference type="InterPro" id="IPR027291">
    <property type="entry name" value="Glyco_hydro_38_N_sf"/>
</dbReference>
<dbReference type="PANTHER" id="PTHR46017">
    <property type="entry name" value="ALPHA-MANNOSIDASE 2C1"/>
    <property type="match status" value="1"/>
</dbReference>
<sequence>MTRHLHLISHTHWDREWYLTFQQFRLRLVELVDNLLDLLDRDEEFRHFYLDGQQIILEDYLEIRPGQRKRLEQHIRSGRLGIGPWYVQNDTFLTSAEATIRNLLHGIRDARRWTEHPMMIGYLPDQFGHISQLPQILRGFGIDNAILGRGYKPEGHAGKSEFEWASPDGSSVLAIHLPNWYNNAQRLPVEPEQSARLLGWIAEKSERYASTKHLLLMNGVDHLEAQETLTEALRAVRPLLSQDTVIHHTDLASYVARVREEVELPACVTGELREGDQYYLLHGTLSARVYLKQASQRTQDLLERYVEPVAAWNALLGLQAYPHDALSFAWRKVMHNHPHDSICGCSRDAVHDEMLARFRQSDEVLNALLERGQQSLIRQVDVSGMGDNDQLIFAYHTSSRDRTDLVEADVDVLQEDGEDAGIRLYDASGRQVPHETLGRRKLGKRMLSPINLPTTIPVTRHRIRFQADAVPAMGYAVYRVEVVKAPNTEADSPVRIESSLSVSASTASSESSALSTQVMPTNRPPVLENEWLRAEIAPNGSIRLTDRVTGLTYEGLHVFEDDSDIGHSYVSHPVLNDTVVTTADAVTQIECLSGGGLEQSYRITIPWSLPIEADEEGGRRSELYRECSIVTEVTLRQSARVLAFNTRFDNRVEDHRLRVRFPVPFSSGVCRAGGQLDVVTRPDALEWQRDRNTHPNWRFVGLTGEAGGIAMLNEGLHDYEHTHDPEGLTLTLLRAVRSISRRVPGAIDEYGLEEGHQVQGEHVFTYGVHVHGADVSHAELYLAAEEFANPIRSVVRPVKDDRWKSGRPWVQEPGIEGMFERPDPNASKPKLPLTGSFLQLSEPRMLVSAVKMAEDRDSLILRLWNPEEQAIEGNVAVDAAEHTSGGAYLVNLLEERERELLLTEAGVWIALRPKQFVTVELPLER</sequence>
<dbReference type="EMBL" id="JBBPCC010000024">
    <property type="protein sequence ID" value="MEK8131865.1"/>
    <property type="molecule type" value="Genomic_DNA"/>
</dbReference>
<dbReference type="Gene3D" id="2.60.40.2220">
    <property type="match status" value="1"/>
</dbReference>
<dbReference type="InterPro" id="IPR015341">
    <property type="entry name" value="Glyco_hydro_38_cen"/>
</dbReference>
<dbReference type="SMART" id="SM00872">
    <property type="entry name" value="Alpha-mann_mid"/>
    <property type="match status" value="1"/>
</dbReference>
<organism evidence="6 7">
    <name type="scientific">Paenibacillus filicis</name>
    <dbReference type="NCBI Taxonomy" id="669464"/>
    <lineage>
        <taxon>Bacteria</taxon>
        <taxon>Bacillati</taxon>
        <taxon>Bacillota</taxon>
        <taxon>Bacilli</taxon>
        <taxon>Bacillales</taxon>
        <taxon>Paenibacillaceae</taxon>
        <taxon>Paenibacillus</taxon>
    </lineage>
</organism>
<dbReference type="InterPro" id="IPR028995">
    <property type="entry name" value="Glyco_hydro_57/38_cen_sf"/>
</dbReference>
<dbReference type="InterPro" id="IPR000602">
    <property type="entry name" value="Glyco_hydro_38_N"/>
</dbReference>
<dbReference type="SUPFAM" id="SSF74650">
    <property type="entry name" value="Galactose mutarotase-like"/>
    <property type="match status" value="1"/>
</dbReference>
<dbReference type="Pfam" id="PF01074">
    <property type="entry name" value="Glyco_hydro_38N"/>
    <property type="match status" value="1"/>
</dbReference>
<proteinExistence type="inferred from homology"/>
<dbReference type="Pfam" id="PF09261">
    <property type="entry name" value="Alpha-mann_mid"/>
    <property type="match status" value="1"/>
</dbReference>
<dbReference type="Gene3D" id="2.60.40.2210">
    <property type="match status" value="1"/>
</dbReference>
<dbReference type="Gene3D" id="1.20.1270.50">
    <property type="entry name" value="Glycoside hydrolase family 38, central domain"/>
    <property type="match status" value="1"/>
</dbReference>
<dbReference type="Gene3D" id="2.70.98.30">
    <property type="entry name" value="Golgi alpha-mannosidase II, domain 4"/>
    <property type="match status" value="1"/>
</dbReference>
<dbReference type="Proteomes" id="UP001469365">
    <property type="component" value="Unassembled WGS sequence"/>
</dbReference>
<keyword evidence="4" id="KW-0326">Glycosidase</keyword>
<protein>
    <submittedName>
        <fullName evidence="6">Glycoside hydrolase family 38 C-terminal domain-containing protein</fullName>
    </submittedName>
</protein>
<feature type="domain" description="Glycoside hydrolase family 38 central" evidence="5">
    <location>
        <begin position="280"/>
        <end position="358"/>
    </location>
</feature>
<dbReference type="SUPFAM" id="SSF88713">
    <property type="entry name" value="Glycoside hydrolase/deacetylase"/>
    <property type="match status" value="1"/>
</dbReference>
<evidence type="ECO:0000256" key="1">
    <source>
        <dbReference type="ARBA" id="ARBA00009792"/>
    </source>
</evidence>
<evidence type="ECO:0000259" key="5">
    <source>
        <dbReference type="SMART" id="SM00872"/>
    </source>
</evidence>
<dbReference type="RefSeq" id="WP_341418995.1">
    <property type="nucleotide sequence ID" value="NZ_JBBPCC010000024.1"/>
</dbReference>
<accession>A0ABU9DUV6</accession>